<feature type="domain" description="Pelota N-terminal" evidence="1">
    <location>
        <begin position="1"/>
        <end position="35"/>
    </location>
</feature>
<name>A0A395J3X7_9HELO</name>
<dbReference type="SUPFAM" id="SSF159065">
    <property type="entry name" value="Dom34/Pelota N-terminal domain-like"/>
    <property type="match status" value="1"/>
</dbReference>
<comment type="caution">
    <text evidence="2">The sequence shown here is derived from an EMBL/GenBank/DDBJ whole genome shotgun (WGS) entry which is preliminary data.</text>
</comment>
<gene>
    <name evidence="2" type="ORF">DID88_007967</name>
</gene>
<dbReference type="AlphaFoldDB" id="A0A395J3X7"/>
<reference evidence="2 3" key="1">
    <citation type="submission" date="2018-06" db="EMBL/GenBank/DDBJ databases">
        <title>Genome Sequence of the Brown Rot Fungal Pathogen Monilinia fructigena.</title>
        <authorList>
            <person name="Landi L."/>
            <person name="De Miccolis Angelini R.M."/>
            <person name="Pollastro S."/>
            <person name="Abate D."/>
            <person name="Faretra F."/>
            <person name="Romanazzi G."/>
        </authorList>
    </citation>
    <scope>NUCLEOTIDE SEQUENCE [LARGE SCALE GENOMIC DNA]</scope>
    <source>
        <strain evidence="2 3">Mfrg269</strain>
    </source>
</reference>
<protein>
    <recommendedName>
        <fullName evidence="1">Pelota N-terminal domain-containing protein</fullName>
    </recommendedName>
</protein>
<evidence type="ECO:0000259" key="1">
    <source>
        <dbReference type="Pfam" id="PF26356"/>
    </source>
</evidence>
<dbReference type="Proteomes" id="UP000249056">
    <property type="component" value="Unassembled WGS sequence"/>
</dbReference>
<dbReference type="InterPro" id="IPR038069">
    <property type="entry name" value="Pelota/DOM34_N"/>
</dbReference>
<organism evidence="2 3">
    <name type="scientific">Monilinia fructigena</name>
    <dbReference type="NCBI Taxonomy" id="38457"/>
    <lineage>
        <taxon>Eukaryota</taxon>
        <taxon>Fungi</taxon>
        <taxon>Dikarya</taxon>
        <taxon>Ascomycota</taxon>
        <taxon>Pezizomycotina</taxon>
        <taxon>Leotiomycetes</taxon>
        <taxon>Helotiales</taxon>
        <taxon>Sclerotiniaceae</taxon>
        <taxon>Monilinia</taxon>
    </lineage>
</organism>
<accession>A0A395J3X7</accession>
<dbReference type="InterPro" id="IPR058547">
    <property type="entry name" value="Pelota_N"/>
</dbReference>
<evidence type="ECO:0000313" key="3">
    <source>
        <dbReference type="Proteomes" id="UP000249056"/>
    </source>
</evidence>
<proteinExistence type="predicted"/>
<dbReference type="OrthoDB" id="10249111at2759"/>
<evidence type="ECO:0000313" key="2">
    <source>
        <dbReference type="EMBL" id="RAL67190.1"/>
    </source>
</evidence>
<dbReference type="Gene3D" id="2.30.30.870">
    <property type="entry name" value="Pelota, domain A"/>
    <property type="match status" value="1"/>
</dbReference>
<dbReference type="EMBL" id="QKRW01000004">
    <property type="protein sequence ID" value="RAL67190.1"/>
    <property type="molecule type" value="Genomic_DNA"/>
</dbReference>
<sequence length="75" mass="8683">MRLIKEDIASDDSGTVTLLPEEPEDMWHAYNLIAPMIPARPRCASRLHRNLLTGKASPQHAYKNSAYYRRNINRF</sequence>
<dbReference type="Pfam" id="PF26356">
    <property type="entry name" value="Pelota_N"/>
    <property type="match status" value="1"/>
</dbReference>
<keyword evidence="3" id="KW-1185">Reference proteome</keyword>